<sequence>MGPPQLVRAPRPRGMSSPYPRPGTGGPRSRCLRMFKCSRRTYRQKPRAPAATNLATVTTNISDTNNTTTSVWILSPQVLRHLCQPGGFLIL</sequence>
<reference evidence="2" key="3">
    <citation type="submission" date="2025-09" db="UniProtKB">
        <authorList>
            <consortium name="Ensembl"/>
        </authorList>
    </citation>
    <scope>IDENTIFICATION</scope>
</reference>
<dbReference type="GeneTree" id="ENSGT00700000106049"/>
<evidence type="ECO:0000256" key="1">
    <source>
        <dbReference type="SAM" id="MobiDB-lite"/>
    </source>
</evidence>
<dbReference type="Ensembl" id="ENSPEMT00000010642.2">
    <property type="protein sequence ID" value="ENSPEMP00000006522.1"/>
    <property type="gene ID" value="ENSPEMG00000008723.2"/>
</dbReference>
<reference evidence="2 3" key="1">
    <citation type="submission" date="2018-10" db="EMBL/GenBank/DDBJ databases">
        <title>Improved assembly of the deer mouse Peromyscus maniculatus genome.</title>
        <authorList>
            <person name="Lassance J.-M."/>
            <person name="Hoekstra H.E."/>
        </authorList>
    </citation>
    <scope>NUCLEOTIDE SEQUENCE [LARGE SCALE GENOMIC DNA]</scope>
</reference>
<dbReference type="OrthoDB" id="9517304at2759"/>
<dbReference type="CTD" id="110117498"/>
<dbReference type="Proteomes" id="UP000694547">
    <property type="component" value="Chromosome 2"/>
</dbReference>
<keyword evidence="3" id="KW-1185">Reference proteome</keyword>
<evidence type="ECO:0000313" key="2">
    <source>
        <dbReference type="Ensembl" id="ENSPEMP00000006522.1"/>
    </source>
</evidence>
<protein>
    <submittedName>
        <fullName evidence="2">Pik3r3 upstream reading frame</fullName>
    </submittedName>
</protein>
<proteinExistence type="predicted"/>
<evidence type="ECO:0000313" key="3">
    <source>
        <dbReference type="Proteomes" id="UP000694547"/>
    </source>
</evidence>
<organism evidence="2 3">
    <name type="scientific">Peromyscus maniculatus bairdii</name>
    <name type="common">Prairie deer mouse</name>
    <dbReference type="NCBI Taxonomy" id="230844"/>
    <lineage>
        <taxon>Eukaryota</taxon>
        <taxon>Metazoa</taxon>
        <taxon>Chordata</taxon>
        <taxon>Craniata</taxon>
        <taxon>Vertebrata</taxon>
        <taxon>Euteleostomi</taxon>
        <taxon>Mammalia</taxon>
        <taxon>Eutheria</taxon>
        <taxon>Euarchontoglires</taxon>
        <taxon>Glires</taxon>
        <taxon>Rodentia</taxon>
        <taxon>Myomorpha</taxon>
        <taxon>Muroidea</taxon>
        <taxon>Cricetidae</taxon>
        <taxon>Neotominae</taxon>
        <taxon>Peromyscus</taxon>
    </lineage>
</organism>
<reference evidence="2" key="2">
    <citation type="submission" date="2025-08" db="UniProtKB">
        <authorList>
            <consortium name="Ensembl"/>
        </authorList>
    </citation>
    <scope>IDENTIFICATION</scope>
</reference>
<accession>A0A8C8VTG2</accession>
<gene>
    <name evidence="2" type="primary">P3r3urf</name>
</gene>
<feature type="region of interest" description="Disordered" evidence="1">
    <location>
        <begin position="1"/>
        <end position="31"/>
    </location>
</feature>
<name>A0A8C8VTG2_PERMB</name>
<dbReference type="GeneID" id="102926745"/>
<dbReference type="RefSeq" id="XP_042127585.1">
    <property type="nucleotide sequence ID" value="XM_042271651.1"/>
</dbReference>
<dbReference type="AlphaFoldDB" id="A0A8C8VTG2"/>